<evidence type="ECO:0000313" key="3">
    <source>
        <dbReference type="Proteomes" id="UP000292052"/>
    </source>
</evidence>
<dbReference type="GO" id="GO:0006281">
    <property type="term" value="P:DNA repair"/>
    <property type="evidence" value="ECO:0007669"/>
    <property type="project" value="UniProtKB-ARBA"/>
</dbReference>
<dbReference type="STRING" id="1661398.A0A482WCJ6"/>
<dbReference type="InterPro" id="IPR011604">
    <property type="entry name" value="PDDEXK-like_dom_sf"/>
</dbReference>
<accession>A0A482WCJ6</accession>
<evidence type="ECO:0000313" key="2">
    <source>
        <dbReference type="EMBL" id="RZC42880.1"/>
    </source>
</evidence>
<dbReference type="OrthoDB" id="6780963at2759"/>
<dbReference type="PANTHER" id="PTHR46609:SF8">
    <property type="entry name" value="YQAJ VIRAL RECOMBINASE DOMAIN-CONTAINING PROTEIN"/>
    <property type="match status" value="1"/>
</dbReference>
<reference evidence="2 3" key="1">
    <citation type="submission" date="2017-03" db="EMBL/GenBank/DDBJ databases">
        <title>Genome of the blue death feigning beetle - Asbolus verrucosus.</title>
        <authorList>
            <person name="Rider S.D."/>
        </authorList>
    </citation>
    <scope>NUCLEOTIDE SEQUENCE [LARGE SCALE GENOMIC DNA]</scope>
    <source>
        <strain evidence="2">Butters</strain>
        <tissue evidence="2">Head and leg muscle</tissue>
    </source>
</reference>
<dbReference type="SUPFAM" id="SSF52980">
    <property type="entry name" value="Restriction endonuclease-like"/>
    <property type="match status" value="1"/>
</dbReference>
<feature type="domain" description="YqaJ viral recombinase" evidence="1">
    <location>
        <begin position="34"/>
        <end position="91"/>
    </location>
</feature>
<comment type="caution">
    <text evidence="2">The sequence shown here is derived from an EMBL/GenBank/DDBJ whole genome shotgun (WGS) entry which is preliminary data.</text>
</comment>
<organism evidence="2 3">
    <name type="scientific">Asbolus verrucosus</name>
    <name type="common">Desert ironclad beetle</name>
    <dbReference type="NCBI Taxonomy" id="1661398"/>
    <lineage>
        <taxon>Eukaryota</taxon>
        <taxon>Metazoa</taxon>
        <taxon>Ecdysozoa</taxon>
        <taxon>Arthropoda</taxon>
        <taxon>Hexapoda</taxon>
        <taxon>Insecta</taxon>
        <taxon>Pterygota</taxon>
        <taxon>Neoptera</taxon>
        <taxon>Endopterygota</taxon>
        <taxon>Coleoptera</taxon>
        <taxon>Polyphaga</taxon>
        <taxon>Cucujiformia</taxon>
        <taxon>Tenebrionidae</taxon>
        <taxon>Pimeliinae</taxon>
        <taxon>Asbolus</taxon>
    </lineage>
</organism>
<dbReference type="InterPro" id="IPR011335">
    <property type="entry name" value="Restrct_endonuc-II-like"/>
</dbReference>
<proteinExistence type="predicted"/>
<name>A0A482WCJ6_ASBVE</name>
<dbReference type="InterPro" id="IPR019080">
    <property type="entry name" value="YqaJ_viral_recombinase"/>
</dbReference>
<dbReference type="InterPro" id="IPR051703">
    <property type="entry name" value="NF-kappa-B_Signaling_Reg"/>
</dbReference>
<dbReference type="AlphaFoldDB" id="A0A482WCJ6"/>
<sequence length="102" mass="11497">YTCNRVKSLLYSKSGGQSSNYPKRIHHDIVNAAMAIEAFENMYNLRVTRCGLFVDQKKKKNFAAFPDGLIGNDGIIEVKCLYSAQNLRVEEAIENKVINIAQ</sequence>
<dbReference type="Pfam" id="PF09588">
    <property type="entry name" value="YqaJ"/>
    <property type="match status" value="1"/>
</dbReference>
<protein>
    <submittedName>
        <fullName evidence="2">YqaJ domain containing protein</fullName>
    </submittedName>
</protein>
<gene>
    <name evidence="2" type="ORF">BDFB_014405</name>
</gene>
<feature type="non-terminal residue" evidence="2">
    <location>
        <position position="1"/>
    </location>
</feature>
<keyword evidence="3" id="KW-1185">Reference proteome</keyword>
<evidence type="ECO:0000259" key="1">
    <source>
        <dbReference type="Pfam" id="PF09588"/>
    </source>
</evidence>
<dbReference type="Gene3D" id="3.90.320.10">
    <property type="match status" value="1"/>
</dbReference>
<dbReference type="Proteomes" id="UP000292052">
    <property type="component" value="Unassembled WGS sequence"/>
</dbReference>
<dbReference type="EMBL" id="QDEB01004087">
    <property type="protein sequence ID" value="RZC42880.1"/>
    <property type="molecule type" value="Genomic_DNA"/>
</dbReference>
<dbReference type="PANTHER" id="PTHR46609">
    <property type="entry name" value="EXONUCLEASE, PHAGE-TYPE/RECB, C-TERMINAL DOMAIN-CONTAINING PROTEIN"/>
    <property type="match status" value="1"/>
</dbReference>